<keyword evidence="6" id="KW-0175">Coiled coil</keyword>
<dbReference type="Pfam" id="PF01853">
    <property type="entry name" value="MOZ_SAS"/>
    <property type="match status" value="1"/>
</dbReference>
<dbReference type="PANTHER" id="PTHR10615">
    <property type="entry name" value="HISTONE ACETYLTRANSFERASE"/>
    <property type="match status" value="1"/>
</dbReference>
<keyword evidence="3 9" id="KW-0808">Transferase</keyword>
<name>W7TBF8_9STRA</name>
<evidence type="ECO:0000256" key="3">
    <source>
        <dbReference type="ARBA" id="ARBA00022679"/>
    </source>
</evidence>
<evidence type="ECO:0000259" key="8">
    <source>
        <dbReference type="PROSITE" id="PS51726"/>
    </source>
</evidence>
<keyword evidence="4" id="KW-0007">Acetylation</keyword>
<evidence type="ECO:0000256" key="5">
    <source>
        <dbReference type="PIRSR" id="PIRSR602717-51"/>
    </source>
</evidence>
<dbReference type="InterPro" id="IPR002717">
    <property type="entry name" value="HAT_MYST-type"/>
</dbReference>
<proteinExistence type="inferred from homology"/>
<dbReference type="InterPro" id="IPR016197">
    <property type="entry name" value="Chromo-like_dom_sf"/>
</dbReference>
<evidence type="ECO:0000313" key="10">
    <source>
        <dbReference type="Proteomes" id="UP000019335"/>
    </source>
</evidence>
<gene>
    <name evidence="9" type="ORF">Naga_100498g4</name>
</gene>
<dbReference type="CDD" id="cd04301">
    <property type="entry name" value="NAT_SF"/>
    <property type="match status" value="1"/>
</dbReference>
<comment type="caution">
    <text evidence="9">The sequence shown here is derived from an EMBL/GenBank/DDBJ whole genome shotgun (WGS) entry which is preliminary data.</text>
</comment>
<evidence type="ECO:0000256" key="6">
    <source>
        <dbReference type="SAM" id="Coils"/>
    </source>
</evidence>
<keyword evidence="10" id="KW-1185">Reference proteome</keyword>
<evidence type="ECO:0000256" key="7">
    <source>
        <dbReference type="SAM" id="MobiDB-lite"/>
    </source>
</evidence>
<accession>W7TBF8</accession>
<dbReference type="Proteomes" id="UP000019335">
    <property type="component" value="Unassembled WGS sequence"/>
</dbReference>
<dbReference type="SUPFAM" id="SSF54160">
    <property type="entry name" value="Chromo domain-like"/>
    <property type="match status" value="1"/>
</dbReference>
<dbReference type="PROSITE" id="PS51726">
    <property type="entry name" value="MYST_HAT"/>
    <property type="match status" value="1"/>
</dbReference>
<feature type="active site" description="Proton donor/acceptor" evidence="5">
    <location>
        <position position="383"/>
    </location>
</feature>
<dbReference type="Gene3D" id="1.10.10.10">
    <property type="entry name" value="Winged helix-like DNA-binding domain superfamily/Winged helix DNA-binding domain"/>
    <property type="match status" value="1"/>
</dbReference>
<feature type="region of interest" description="Disordered" evidence="7">
    <location>
        <begin position="1"/>
        <end position="66"/>
    </location>
</feature>
<feature type="coiled-coil region" evidence="6">
    <location>
        <begin position="128"/>
        <end position="158"/>
    </location>
</feature>
<dbReference type="InterPro" id="IPR050603">
    <property type="entry name" value="MYST_HAT"/>
</dbReference>
<dbReference type="InterPro" id="IPR016181">
    <property type="entry name" value="Acyl_CoA_acyltransferase"/>
</dbReference>
<dbReference type="OrthoDB" id="787137at2759"/>
<evidence type="ECO:0000313" key="9">
    <source>
        <dbReference type="EMBL" id="EWM20878.1"/>
    </source>
</evidence>
<dbReference type="FunFam" id="3.40.630.30:FF:000002">
    <property type="entry name" value="Histone acetyltransferase"/>
    <property type="match status" value="1"/>
</dbReference>
<evidence type="ECO:0000256" key="4">
    <source>
        <dbReference type="ARBA" id="ARBA00022990"/>
    </source>
</evidence>
<dbReference type="AlphaFoldDB" id="W7TBF8"/>
<comment type="similarity">
    <text evidence="1">Belongs to the MYST (SAS/MOZ) family.</text>
</comment>
<dbReference type="Gene3D" id="3.30.60.60">
    <property type="entry name" value="N-acetyl transferase-like"/>
    <property type="match status" value="1"/>
</dbReference>
<dbReference type="Gene3D" id="2.30.30.140">
    <property type="match status" value="1"/>
</dbReference>
<dbReference type="Pfam" id="PF11717">
    <property type="entry name" value="Tudor-knot"/>
    <property type="match status" value="1"/>
</dbReference>
<organism evidence="9 10">
    <name type="scientific">Nannochloropsis gaditana</name>
    <dbReference type="NCBI Taxonomy" id="72520"/>
    <lineage>
        <taxon>Eukaryota</taxon>
        <taxon>Sar</taxon>
        <taxon>Stramenopiles</taxon>
        <taxon>Ochrophyta</taxon>
        <taxon>Eustigmatophyceae</taxon>
        <taxon>Eustigmatales</taxon>
        <taxon>Monodopsidaceae</taxon>
        <taxon>Nannochloropsis</taxon>
    </lineage>
</organism>
<dbReference type="InterPro" id="IPR040706">
    <property type="entry name" value="Zf-MYST"/>
</dbReference>
<dbReference type="EC" id="2.3.1.48" evidence="2"/>
<evidence type="ECO:0000256" key="1">
    <source>
        <dbReference type="ARBA" id="ARBA00010107"/>
    </source>
</evidence>
<dbReference type="Pfam" id="PF17772">
    <property type="entry name" value="zf-MYST"/>
    <property type="match status" value="1"/>
</dbReference>
<dbReference type="EMBL" id="AZIL01002751">
    <property type="protein sequence ID" value="EWM20878.1"/>
    <property type="molecule type" value="Genomic_DNA"/>
</dbReference>
<reference evidence="9 10" key="1">
    <citation type="journal article" date="2014" name="Mol. Plant">
        <title>Chromosome Scale Genome Assembly and Transcriptome Profiling of Nannochloropsis gaditana in Nitrogen Depletion.</title>
        <authorList>
            <person name="Corteggiani Carpinelli E."/>
            <person name="Telatin A."/>
            <person name="Vitulo N."/>
            <person name="Forcato C."/>
            <person name="D'Angelo M."/>
            <person name="Schiavon R."/>
            <person name="Vezzi A."/>
            <person name="Giacometti G.M."/>
            <person name="Morosinotto T."/>
            <person name="Valle G."/>
        </authorList>
    </citation>
    <scope>NUCLEOTIDE SEQUENCE [LARGE SCALE GENOMIC DNA]</scope>
    <source>
        <strain evidence="9 10">B-31</strain>
    </source>
</reference>
<feature type="compositionally biased region" description="Basic and acidic residues" evidence="7">
    <location>
        <begin position="44"/>
        <end position="65"/>
    </location>
</feature>
<dbReference type="InterPro" id="IPR025995">
    <property type="entry name" value="Tudor-knot"/>
</dbReference>
<sequence>MTVGHMDKKRKHSAGTKRQNSVGGDIQLPQQQKREQTKQQQPRKSNDGKHADDDDPNKHEDDHPFKRGSIIMVKWAGDGTDRFCDVIERAQNEKTGEWSYYVHYHDFNRRMDEWVNIPAILKPPSVAGAEHKAMKEQLEREKELAEQAEKLCEASEEAGIRTRRQKQRGQEEDEVPLAAHLEHDEHEGLDEEQLKEHEEVTKVKNVKFVELGKYRMETWYYSPFPKELFSEGPALDVLYFCEASMRFFKHKSELHRWLSKMDPKDRHPPGDEVYRDAKLSIFEVDGGEQKLYCQNLCYFAKLFLDHKTLFYDVDPFLFYVLCEHDGRGFHPVGYFSKEKYSDAGFNLACILTFPSYQRKGYGRFLINFSYELSKKEEKLGSPEKPLSDLGLVSYRSYWASQLLALLKRMYAEAAQASGTPVEEVRLPPLSIMDLAKMTSFVTEDVVSTCTFLGLLRYVSGQYLIYAPLPLVEELARKYPVKPPVVDAARLHWAPLITMDVKRDKWSIHSKVQPPELQHHARTA</sequence>
<protein>
    <recommendedName>
        <fullName evidence="2">histone acetyltransferase</fullName>
        <ecNumber evidence="2">2.3.1.48</ecNumber>
    </recommendedName>
</protein>
<feature type="domain" description="MYST-type HAT" evidence="8">
    <location>
        <begin position="201"/>
        <end position="494"/>
    </location>
</feature>
<dbReference type="InterPro" id="IPR036388">
    <property type="entry name" value="WH-like_DNA-bd_sf"/>
</dbReference>
<dbReference type="Gene3D" id="3.40.630.30">
    <property type="match status" value="1"/>
</dbReference>
<dbReference type="GO" id="GO:0006355">
    <property type="term" value="P:regulation of DNA-templated transcription"/>
    <property type="evidence" value="ECO:0007669"/>
    <property type="project" value="InterPro"/>
</dbReference>
<evidence type="ECO:0000256" key="2">
    <source>
        <dbReference type="ARBA" id="ARBA00013184"/>
    </source>
</evidence>
<dbReference type="GO" id="GO:0004402">
    <property type="term" value="F:histone acetyltransferase activity"/>
    <property type="evidence" value="ECO:0007669"/>
    <property type="project" value="InterPro"/>
</dbReference>
<dbReference type="SUPFAM" id="SSF55729">
    <property type="entry name" value="Acyl-CoA N-acyltransferases (Nat)"/>
    <property type="match status" value="1"/>
</dbReference>